<protein>
    <submittedName>
        <fullName evidence="15">Zn-dependent protease (Includes SpoIVFB)</fullName>
    </submittedName>
</protein>
<dbReference type="Proteomes" id="UP000190625">
    <property type="component" value="Unassembled WGS sequence"/>
</dbReference>
<reference evidence="16" key="1">
    <citation type="submission" date="2017-02" db="EMBL/GenBank/DDBJ databases">
        <authorList>
            <person name="Varghese N."/>
            <person name="Submissions S."/>
        </authorList>
    </citation>
    <scope>NUCLEOTIDE SEQUENCE [LARGE SCALE GENOMIC DNA]</scope>
    <source>
        <strain evidence="16">ATCC BAA-73</strain>
    </source>
</reference>
<feature type="domain" description="Peptidase M50" evidence="14">
    <location>
        <begin position="120"/>
        <end position="176"/>
    </location>
</feature>
<dbReference type="InterPro" id="IPR008915">
    <property type="entry name" value="Peptidase_M50"/>
</dbReference>
<gene>
    <name evidence="15" type="ORF">SAMN02745118_01371</name>
</gene>
<dbReference type="InterPro" id="IPR044537">
    <property type="entry name" value="Rip2-like"/>
</dbReference>
<evidence type="ECO:0000256" key="7">
    <source>
        <dbReference type="ARBA" id="ARBA00022723"/>
    </source>
</evidence>
<dbReference type="STRING" id="142842.SAMN02745118_01371"/>
<keyword evidence="11" id="KW-0482">Metalloprotease</keyword>
<dbReference type="GO" id="GO:0006508">
    <property type="term" value="P:proteolysis"/>
    <property type="evidence" value="ECO:0007669"/>
    <property type="project" value="UniProtKB-KW"/>
</dbReference>
<dbReference type="GO" id="GO:0008237">
    <property type="term" value="F:metallopeptidase activity"/>
    <property type="evidence" value="ECO:0007669"/>
    <property type="project" value="UniProtKB-KW"/>
</dbReference>
<evidence type="ECO:0000256" key="4">
    <source>
        <dbReference type="ARBA" id="ARBA00022475"/>
    </source>
</evidence>
<evidence type="ECO:0000256" key="13">
    <source>
        <dbReference type="SAM" id="Phobius"/>
    </source>
</evidence>
<evidence type="ECO:0000256" key="11">
    <source>
        <dbReference type="ARBA" id="ARBA00023049"/>
    </source>
</evidence>
<keyword evidence="16" id="KW-1185">Reference proteome</keyword>
<keyword evidence="9" id="KW-0862">Zinc</keyword>
<evidence type="ECO:0000256" key="3">
    <source>
        <dbReference type="ARBA" id="ARBA00007931"/>
    </source>
</evidence>
<keyword evidence="8" id="KW-0378">Hydrolase</keyword>
<evidence type="ECO:0000313" key="15">
    <source>
        <dbReference type="EMBL" id="SJZ62899.1"/>
    </source>
</evidence>
<keyword evidence="7" id="KW-0479">Metal-binding</keyword>
<evidence type="ECO:0000256" key="6">
    <source>
        <dbReference type="ARBA" id="ARBA00022692"/>
    </source>
</evidence>
<dbReference type="InterPro" id="IPR052348">
    <property type="entry name" value="Metallopeptidase_M50B"/>
</dbReference>
<keyword evidence="6 13" id="KW-0812">Transmembrane</keyword>
<evidence type="ECO:0000256" key="5">
    <source>
        <dbReference type="ARBA" id="ARBA00022670"/>
    </source>
</evidence>
<dbReference type="PANTHER" id="PTHR35864:SF1">
    <property type="entry name" value="ZINC METALLOPROTEASE YWHC-RELATED"/>
    <property type="match status" value="1"/>
</dbReference>
<proteinExistence type="inferred from homology"/>
<keyword evidence="4" id="KW-1003">Cell membrane</keyword>
<dbReference type="Pfam" id="PF02163">
    <property type="entry name" value="Peptidase_M50"/>
    <property type="match status" value="1"/>
</dbReference>
<comment type="subcellular location">
    <subcellularLocation>
        <location evidence="2">Cell membrane</location>
        <topology evidence="2">Multi-pass membrane protein</topology>
    </subcellularLocation>
</comment>
<evidence type="ECO:0000313" key="16">
    <source>
        <dbReference type="Proteomes" id="UP000190625"/>
    </source>
</evidence>
<feature type="transmembrane region" description="Helical" evidence="13">
    <location>
        <begin position="86"/>
        <end position="109"/>
    </location>
</feature>
<evidence type="ECO:0000256" key="9">
    <source>
        <dbReference type="ARBA" id="ARBA00022833"/>
    </source>
</evidence>
<evidence type="ECO:0000256" key="12">
    <source>
        <dbReference type="ARBA" id="ARBA00023136"/>
    </source>
</evidence>
<sequence length="201" mass="22338">MQIFEIILLIPLLLLSLSFHEYAHGKMADLLGDPTPEMTGRLTLNPLAHLDLMGTLVLLITRRFGWAKPVKVNPRHFSNPRKGMMYVGMAGPAANIALAIILAVIFKVFGMTLVNFFDMRIISTFFLTGVILNIGLATFNLLPLPPLDGSKILKGLLPRRFDKTLNEIEAYGPFILLFLVFTGLLQGILGPIVNFFYALLL</sequence>
<dbReference type="PANTHER" id="PTHR35864">
    <property type="entry name" value="ZINC METALLOPROTEASE MJ0611-RELATED"/>
    <property type="match status" value="1"/>
</dbReference>
<dbReference type="RefSeq" id="WP_234983908.1">
    <property type="nucleotide sequence ID" value="NZ_FUWM01000010.1"/>
</dbReference>
<dbReference type="AlphaFoldDB" id="A0A1T4M7C2"/>
<evidence type="ECO:0000256" key="8">
    <source>
        <dbReference type="ARBA" id="ARBA00022801"/>
    </source>
</evidence>
<evidence type="ECO:0000256" key="1">
    <source>
        <dbReference type="ARBA" id="ARBA00001947"/>
    </source>
</evidence>
<dbReference type="CDD" id="cd06158">
    <property type="entry name" value="S2P-M50_like_1"/>
    <property type="match status" value="1"/>
</dbReference>
<evidence type="ECO:0000256" key="10">
    <source>
        <dbReference type="ARBA" id="ARBA00022989"/>
    </source>
</evidence>
<keyword evidence="10 13" id="KW-1133">Transmembrane helix</keyword>
<evidence type="ECO:0000259" key="14">
    <source>
        <dbReference type="Pfam" id="PF02163"/>
    </source>
</evidence>
<organism evidence="15 16">
    <name type="scientific">Selenihalanaerobacter shriftii</name>
    <dbReference type="NCBI Taxonomy" id="142842"/>
    <lineage>
        <taxon>Bacteria</taxon>
        <taxon>Bacillati</taxon>
        <taxon>Bacillota</taxon>
        <taxon>Clostridia</taxon>
        <taxon>Halanaerobiales</taxon>
        <taxon>Halobacteroidaceae</taxon>
        <taxon>Selenihalanaerobacter</taxon>
    </lineage>
</organism>
<feature type="transmembrane region" description="Helical" evidence="13">
    <location>
        <begin position="121"/>
        <end position="142"/>
    </location>
</feature>
<comment type="similarity">
    <text evidence="3">Belongs to the peptidase M50B family.</text>
</comment>
<name>A0A1T4M7C2_9FIRM</name>
<feature type="transmembrane region" description="Helical" evidence="13">
    <location>
        <begin position="174"/>
        <end position="200"/>
    </location>
</feature>
<comment type="cofactor">
    <cofactor evidence="1">
        <name>Zn(2+)</name>
        <dbReference type="ChEBI" id="CHEBI:29105"/>
    </cofactor>
</comment>
<dbReference type="GO" id="GO:0005886">
    <property type="term" value="C:plasma membrane"/>
    <property type="evidence" value="ECO:0007669"/>
    <property type="project" value="UniProtKB-SubCell"/>
</dbReference>
<dbReference type="GO" id="GO:0046872">
    <property type="term" value="F:metal ion binding"/>
    <property type="evidence" value="ECO:0007669"/>
    <property type="project" value="UniProtKB-KW"/>
</dbReference>
<dbReference type="EMBL" id="FUWM01000010">
    <property type="protein sequence ID" value="SJZ62899.1"/>
    <property type="molecule type" value="Genomic_DNA"/>
</dbReference>
<accession>A0A1T4M7C2</accession>
<keyword evidence="12 13" id="KW-0472">Membrane</keyword>
<evidence type="ECO:0000256" key="2">
    <source>
        <dbReference type="ARBA" id="ARBA00004651"/>
    </source>
</evidence>
<keyword evidence="5 15" id="KW-0645">Protease</keyword>